<evidence type="ECO:0000256" key="9">
    <source>
        <dbReference type="ARBA" id="ARBA00023235"/>
    </source>
</evidence>
<feature type="region of interest" description="Interaction with DNA" evidence="10">
    <location>
        <begin position="169"/>
        <end position="174"/>
    </location>
</feature>
<dbReference type="EC" id="5.6.2.1" evidence="10"/>
<keyword evidence="14" id="KW-1185">Reference proteome</keyword>
<dbReference type="InterPro" id="IPR023405">
    <property type="entry name" value="Topo_IA_core_domain"/>
</dbReference>
<evidence type="ECO:0000256" key="5">
    <source>
        <dbReference type="ARBA" id="ARBA00022833"/>
    </source>
</evidence>
<evidence type="ECO:0000256" key="4">
    <source>
        <dbReference type="ARBA" id="ARBA00022771"/>
    </source>
</evidence>
<dbReference type="Proteomes" id="UP000186112">
    <property type="component" value="Unassembled WGS sequence"/>
</dbReference>
<name>A0A1U7M3H3_TISCR</name>
<feature type="domain" description="Toprim" evidence="11">
    <location>
        <begin position="9"/>
        <end position="120"/>
    </location>
</feature>
<feature type="site" description="Interaction with DNA" evidence="10">
    <location>
        <position position="161"/>
    </location>
</feature>
<dbReference type="PANTHER" id="PTHR42785:SF1">
    <property type="entry name" value="DNA TOPOISOMERASE"/>
    <property type="match status" value="1"/>
</dbReference>
<feature type="site" description="Interaction with DNA" evidence="10">
    <location>
        <position position="145"/>
    </location>
</feature>
<keyword evidence="4" id="KW-0863">Zinc-finger</keyword>
<comment type="similarity">
    <text evidence="2 10">Belongs to the type IA topoisomerase family.</text>
</comment>
<evidence type="ECO:0000313" key="13">
    <source>
        <dbReference type="EMBL" id="OLS01748.1"/>
    </source>
</evidence>
<dbReference type="Gene3D" id="2.70.20.10">
    <property type="entry name" value="Topoisomerase I, domain 3"/>
    <property type="match status" value="1"/>
</dbReference>
<comment type="subunit">
    <text evidence="10">Monomer.</text>
</comment>
<evidence type="ECO:0000259" key="11">
    <source>
        <dbReference type="PROSITE" id="PS50880"/>
    </source>
</evidence>
<keyword evidence="7 10" id="KW-0799">Topoisomerase</keyword>
<evidence type="ECO:0000256" key="2">
    <source>
        <dbReference type="ARBA" id="ARBA00009446"/>
    </source>
</evidence>
<dbReference type="SUPFAM" id="SSF56712">
    <property type="entry name" value="Prokaryotic type I DNA topoisomerase"/>
    <property type="match status" value="1"/>
</dbReference>
<dbReference type="Gene3D" id="1.10.460.10">
    <property type="entry name" value="Topoisomerase I, domain 2"/>
    <property type="match status" value="1"/>
</dbReference>
<feature type="domain" description="Topo IA-type catalytic" evidence="12">
    <location>
        <begin position="135"/>
        <end position="567"/>
    </location>
</feature>
<dbReference type="Gene3D" id="3.30.65.10">
    <property type="entry name" value="Bacterial Topoisomerase I, domain 1"/>
    <property type="match status" value="2"/>
</dbReference>
<dbReference type="SUPFAM" id="SSF57783">
    <property type="entry name" value="Zinc beta-ribbon"/>
    <property type="match status" value="2"/>
</dbReference>
<dbReference type="Pfam" id="PF01751">
    <property type="entry name" value="Toprim"/>
    <property type="match status" value="1"/>
</dbReference>
<dbReference type="PROSITE" id="PS00396">
    <property type="entry name" value="TOPO_IA_1"/>
    <property type="match status" value="1"/>
</dbReference>
<evidence type="ECO:0000313" key="14">
    <source>
        <dbReference type="Proteomes" id="UP000186112"/>
    </source>
</evidence>
<dbReference type="PROSITE" id="PS50880">
    <property type="entry name" value="TOPRIM"/>
    <property type="match status" value="1"/>
</dbReference>
<dbReference type="InterPro" id="IPR006171">
    <property type="entry name" value="TOPRIM_dom"/>
</dbReference>
<protein>
    <recommendedName>
        <fullName evidence="10">DNA topoisomerase 1</fullName>
        <ecNumber evidence="10">5.6.2.1</ecNumber>
    </recommendedName>
    <alternativeName>
        <fullName evidence="10">DNA topoisomerase I</fullName>
    </alternativeName>
</protein>
<dbReference type="GO" id="GO:0005694">
    <property type="term" value="C:chromosome"/>
    <property type="evidence" value="ECO:0007669"/>
    <property type="project" value="InterPro"/>
</dbReference>
<comment type="caution">
    <text evidence="13">The sequence shown here is derived from an EMBL/GenBank/DDBJ whole genome shotgun (WGS) entry which is preliminary data.</text>
</comment>
<feature type="site" description="Interaction with DNA" evidence="10">
    <location>
        <position position="310"/>
    </location>
</feature>
<dbReference type="InterPro" id="IPR005733">
    <property type="entry name" value="TopoI_bac-type"/>
</dbReference>
<dbReference type="InterPro" id="IPR013825">
    <property type="entry name" value="Topo_IA_cen_sub2"/>
</dbReference>
<dbReference type="InterPro" id="IPR034149">
    <property type="entry name" value="TOPRIM_TopoI"/>
</dbReference>
<dbReference type="Gene3D" id="1.10.290.10">
    <property type="entry name" value="Topoisomerase I, domain 4"/>
    <property type="match status" value="1"/>
</dbReference>
<comment type="function">
    <text evidence="10">Releases the supercoiling and torsional tension of DNA, which is introduced during the DNA replication and transcription, by transiently cleaving and rejoining one strand of the DNA duplex. Introduces a single-strand break via transesterification at a target site in duplex DNA. The scissile phosphodiester is attacked by the catalytic tyrosine of the enzyme, resulting in the formation of a DNA-(5'-phosphotyrosyl)-enzyme intermediate and the expulsion of a 3'-OH DNA strand. The free DNA strand then undergoes passage around the unbroken strand, thus removing DNA supercoils. Finally, in the religation step, the DNA 3'-OH attacks the covalent intermediate to expel the active-site tyrosine and restore the DNA phosphodiester backbone.</text>
</comment>
<dbReference type="InterPro" id="IPR023406">
    <property type="entry name" value="Topo_IA_AS"/>
</dbReference>
<dbReference type="SMART" id="SM00493">
    <property type="entry name" value="TOPRIM"/>
    <property type="match status" value="1"/>
</dbReference>
<evidence type="ECO:0000256" key="1">
    <source>
        <dbReference type="ARBA" id="ARBA00000213"/>
    </source>
</evidence>
<keyword evidence="6" id="KW-0460">Magnesium</keyword>
<dbReference type="Pfam" id="PF01396">
    <property type="entry name" value="Zn_ribbon_Top1"/>
    <property type="match status" value="3"/>
</dbReference>
<dbReference type="InterPro" id="IPR013826">
    <property type="entry name" value="Topo_IA_cen_sub3"/>
</dbReference>
<gene>
    <name evidence="10 13" type="primary">topA</name>
    <name evidence="13" type="ORF">TICRE_23480</name>
</gene>
<feature type="site" description="Interaction with DNA" evidence="10">
    <location>
        <position position="146"/>
    </location>
</feature>
<dbReference type="GO" id="GO:0003677">
    <property type="term" value="F:DNA binding"/>
    <property type="evidence" value="ECO:0007669"/>
    <property type="project" value="UniProtKB-KW"/>
</dbReference>
<keyword evidence="8 10" id="KW-0238">DNA-binding</keyword>
<comment type="catalytic activity">
    <reaction evidence="1 10">
        <text>ATP-independent breakage of single-stranded DNA, followed by passage and rejoining.</text>
        <dbReference type="EC" id="5.6.2.1"/>
    </reaction>
</comment>
<dbReference type="EMBL" id="LTDM01000064">
    <property type="protein sequence ID" value="OLS01748.1"/>
    <property type="molecule type" value="Genomic_DNA"/>
</dbReference>
<dbReference type="GO" id="GO:0008270">
    <property type="term" value="F:zinc ion binding"/>
    <property type="evidence" value="ECO:0007669"/>
    <property type="project" value="UniProtKB-KW"/>
</dbReference>
<dbReference type="GO" id="GO:0006265">
    <property type="term" value="P:DNA topological change"/>
    <property type="evidence" value="ECO:0007669"/>
    <property type="project" value="UniProtKB-UniRule"/>
</dbReference>
<dbReference type="InterPro" id="IPR003601">
    <property type="entry name" value="Topo_IA_2"/>
</dbReference>
<keyword evidence="5" id="KW-0862">Zinc</keyword>
<reference evidence="13 14" key="1">
    <citation type="submission" date="2016-02" db="EMBL/GenBank/DDBJ databases">
        <title>Genome sequence of Tissierella creatinophila DSM 6911.</title>
        <authorList>
            <person name="Poehlein A."/>
            <person name="Daniel R."/>
        </authorList>
    </citation>
    <scope>NUCLEOTIDE SEQUENCE [LARGE SCALE GENOMIC DNA]</scope>
    <source>
        <strain evidence="13 14">DSM 6911</strain>
    </source>
</reference>
<dbReference type="GO" id="GO:0003917">
    <property type="term" value="F:DNA topoisomerase type I (single strand cut, ATP-independent) activity"/>
    <property type="evidence" value="ECO:0007669"/>
    <property type="project" value="UniProtKB-UniRule"/>
</dbReference>
<dbReference type="CDD" id="cd03363">
    <property type="entry name" value="TOPRIM_TopoIA_TopoI"/>
    <property type="match status" value="1"/>
</dbReference>
<feature type="active site" description="O-(5'-phospho-DNA)-tyrosine intermediate" evidence="10">
    <location>
        <position position="308"/>
    </location>
</feature>
<dbReference type="SMART" id="SM00437">
    <property type="entry name" value="TOP1Ac"/>
    <property type="match status" value="1"/>
</dbReference>
<dbReference type="NCBIfam" id="TIGR01051">
    <property type="entry name" value="topA_bact"/>
    <property type="match status" value="1"/>
</dbReference>
<dbReference type="InterPro" id="IPR013498">
    <property type="entry name" value="Topo_IA_Znf"/>
</dbReference>
<dbReference type="Gene3D" id="3.40.50.140">
    <property type="match status" value="1"/>
</dbReference>
<dbReference type="AlphaFoldDB" id="A0A1U7M3H3"/>
<dbReference type="InterPro" id="IPR003602">
    <property type="entry name" value="Topo_IA_DNA-bd_dom"/>
</dbReference>
<dbReference type="InterPro" id="IPR000380">
    <property type="entry name" value="Topo_IA"/>
</dbReference>
<evidence type="ECO:0000256" key="7">
    <source>
        <dbReference type="ARBA" id="ARBA00023029"/>
    </source>
</evidence>
<evidence type="ECO:0000256" key="6">
    <source>
        <dbReference type="ARBA" id="ARBA00022842"/>
    </source>
</evidence>
<dbReference type="InterPro" id="IPR013824">
    <property type="entry name" value="Topo_IA_cen_sub1"/>
</dbReference>
<evidence type="ECO:0000256" key="8">
    <source>
        <dbReference type="ARBA" id="ARBA00023125"/>
    </source>
</evidence>
<feature type="site" description="Interaction with DNA" evidence="10">
    <location>
        <position position="154"/>
    </location>
</feature>
<dbReference type="PANTHER" id="PTHR42785">
    <property type="entry name" value="DNA TOPOISOMERASE, TYPE IA, CORE"/>
    <property type="match status" value="1"/>
</dbReference>
<organism evidence="13 14">
    <name type="scientific">Tissierella creatinophila DSM 6911</name>
    <dbReference type="NCBI Taxonomy" id="1123403"/>
    <lineage>
        <taxon>Bacteria</taxon>
        <taxon>Bacillati</taxon>
        <taxon>Bacillota</taxon>
        <taxon>Tissierellia</taxon>
        <taxon>Tissierellales</taxon>
        <taxon>Tissierellaceae</taxon>
        <taxon>Tissierella</taxon>
    </lineage>
</organism>
<dbReference type="CDD" id="cd00186">
    <property type="entry name" value="TOP1Ac"/>
    <property type="match status" value="1"/>
</dbReference>
<dbReference type="InterPro" id="IPR013497">
    <property type="entry name" value="Topo_IA_cen"/>
</dbReference>
<dbReference type="HAMAP" id="MF_00952">
    <property type="entry name" value="Topoisom_1_prok"/>
    <property type="match status" value="1"/>
</dbReference>
<feature type="site" description="Interaction with DNA" evidence="10">
    <location>
        <position position="498"/>
    </location>
</feature>
<feature type="site" description="Interaction with DNA" evidence="10">
    <location>
        <position position="149"/>
    </location>
</feature>
<evidence type="ECO:0000256" key="10">
    <source>
        <dbReference type="HAMAP-Rule" id="MF_00952"/>
    </source>
</evidence>
<dbReference type="Pfam" id="PF01131">
    <property type="entry name" value="Topoisom_bac"/>
    <property type="match status" value="1"/>
</dbReference>
<proteinExistence type="inferred from homology"/>
<keyword evidence="9 10" id="KW-0413">Isomerase</keyword>
<sequence>MHGGVCMAKKLVIVESPAKAKTIGKILGRSYKVLASVGHIRDLPKSTLGIDIENNFEPKYINIRGKGPVINELRKEAKKADKIYLATDPDREGEAISWHLAHILKIDLNDKVRVEFNEVTKDAVKNAIKNPRILNLDLIDAQQARRVLDRLVGYKISPLLWKKIRKGLSAGRVQSVATKLICDREEEIDEFIPEEYWSIIALLKKEKEEFEAKFTGKLVNKKEEKIELKCKEDVDRVICDLDKENFIVNNVKKGNRKRNPYAPYTTSTLQQDASSRLGFTTKKTMSVAQQLYEGIDLGKEGTVGLITYMRTDSTRISQGAIDLSKTYIIETFGKEFSNGGKTYGGKKKKGSQDAHEAIRPTGILRIPKEVKAFLSKDQFKLYNLIWNRLIASQMSPANYETISVDILSNNYIFKGTGSKLIFSGFLKVYSNMDDKDKDMKIPSLEKGDKLILKDINENQHFTQAPPRFTESSLIKTLEELGIGRPSTYAPTIGTILARNYVVLENKSFFPTELGILVNDLLTEYFDLIINEEFTAELENQLDDVEEGKYDWKKVVKDFYGDFNKELIKAEEEIDKIEIKDEITDEICEKCGRNLVVKTGRYGKFMACPGYPECKNTKPIIETIDVKCPKCEGEIIKKKSKKGRIFYGCSKYPECDFVSWDEPVNKKCPNCKGYMVIKRTKKGTTIKCINKECGYIEKENNK</sequence>
<evidence type="ECO:0000259" key="12">
    <source>
        <dbReference type="PROSITE" id="PS52039"/>
    </source>
</evidence>
<keyword evidence="3" id="KW-0479">Metal-binding</keyword>
<dbReference type="PROSITE" id="PS52039">
    <property type="entry name" value="TOPO_IA_2"/>
    <property type="match status" value="1"/>
</dbReference>
<evidence type="ECO:0000256" key="3">
    <source>
        <dbReference type="ARBA" id="ARBA00022723"/>
    </source>
</evidence>
<dbReference type="SMART" id="SM00436">
    <property type="entry name" value="TOP1Bc"/>
    <property type="match status" value="1"/>
</dbReference>
<dbReference type="InterPro" id="IPR028612">
    <property type="entry name" value="Topoisom_1_IA"/>
</dbReference>
<accession>A0A1U7M3H3</accession>
<feature type="site" description="Interaction with DNA" evidence="10">
    <location>
        <position position="39"/>
    </location>
</feature>
<dbReference type="PRINTS" id="PR00417">
    <property type="entry name" value="PRTPISMRASEI"/>
</dbReference>